<gene>
    <name evidence="2" type="ORF">VQ03_24375</name>
</gene>
<name>A0A0J6V4G6_9HYPH</name>
<evidence type="ECO:0000313" key="3">
    <source>
        <dbReference type="Proteomes" id="UP000036449"/>
    </source>
</evidence>
<feature type="chain" id="PRO_5005282585" evidence="1">
    <location>
        <begin position="20"/>
        <end position="148"/>
    </location>
</feature>
<keyword evidence="3" id="KW-1185">Reference proteome</keyword>
<comment type="caution">
    <text evidence="2">The sequence shown here is derived from an EMBL/GenBank/DDBJ whole genome shotgun (WGS) entry which is preliminary data.</text>
</comment>
<keyword evidence="1" id="KW-0732">Signal</keyword>
<reference evidence="2 3" key="1">
    <citation type="submission" date="2015-03" db="EMBL/GenBank/DDBJ databases">
        <title>Genome sequencing of Methylobacterium tarhaniae DSM 25844.</title>
        <authorList>
            <person name="Chaudhry V."/>
            <person name="Patil P.B."/>
        </authorList>
    </citation>
    <scope>NUCLEOTIDE SEQUENCE [LARGE SCALE GENOMIC DNA]</scope>
    <source>
        <strain evidence="2 3">DSM 25844</strain>
    </source>
</reference>
<protein>
    <submittedName>
        <fullName evidence="2">Uncharacterized protein</fullName>
    </submittedName>
</protein>
<evidence type="ECO:0000256" key="1">
    <source>
        <dbReference type="SAM" id="SignalP"/>
    </source>
</evidence>
<feature type="signal peptide" evidence="1">
    <location>
        <begin position="1"/>
        <end position="19"/>
    </location>
</feature>
<dbReference type="PATRIC" id="fig|1187852.3.peg.2562"/>
<sequence length="148" mass="15286">MAAIHLAVALLLGAGTAQAAGCDEFISGRIADQIRAPIETAGCSYLGKAGVDKANHKLESVCYTSSGPTSTVEIHASFSCRTGDKALIPFSTSDRVKATAEVRGSDCSVVDVKVNSSGEISKVALGIFNANGQARKALQTALNSLCRR</sequence>
<proteinExistence type="predicted"/>
<dbReference type="AlphaFoldDB" id="A0A0J6V4G6"/>
<organism evidence="2 3">
    <name type="scientific">Methylobacterium tarhaniae</name>
    <dbReference type="NCBI Taxonomy" id="1187852"/>
    <lineage>
        <taxon>Bacteria</taxon>
        <taxon>Pseudomonadati</taxon>
        <taxon>Pseudomonadota</taxon>
        <taxon>Alphaproteobacteria</taxon>
        <taxon>Hyphomicrobiales</taxon>
        <taxon>Methylobacteriaceae</taxon>
        <taxon>Methylobacterium</taxon>
    </lineage>
</organism>
<dbReference type="EMBL" id="LABZ01000191">
    <property type="protein sequence ID" value="KMO33786.1"/>
    <property type="molecule type" value="Genomic_DNA"/>
</dbReference>
<accession>A0A0J6V4G6</accession>
<evidence type="ECO:0000313" key="2">
    <source>
        <dbReference type="EMBL" id="KMO33786.1"/>
    </source>
</evidence>
<dbReference type="Proteomes" id="UP000036449">
    <property type="component" value="Unassembled WGS sequence"/>
</dbReference>